<name>A0A7C4V531_9DEIN</name>
<dbReference type="Pfam" id="PF00107">
    <property type="entry name" value="ADH_zinc_N"/>
    <property type="match status" value="1"/>
</dbReference>
<dbReference type="SUPFAM" id="SSF51735">
    <property type="entry name" value="NAD(P)-binding Rossmann-fold domains"/>
    <property type="match status" value="1"/>
</dbReference>
<dbReference type="GO" id="GO:0016491">
    <property type="term" value="F:oxidoreductase activity"/>
    <property type="evidence" value="ECO:0007669"/>
    <property type="project" value="UniProtKB-KW"/>
</dbReference>
<organism evidence="4">
    <name type="scientific">Oceanithermus profundus</name>
    <dbReference type="NCBI Taxonomy" id="187137"/>
    <lineage>
        <taxon>Bacteria</taxon>
        <taxon>Thermotogati</taxon>
        <taxon>Deinococcota</taxon>
        <taxon>Deinococci</taxon>
        <taxon>Thermales</taxon>
        <taxon>Thermaceae</taxon>
        <taxon>Oceanithermus</taxon>
    </lineage>
</organism>
<feature type="domain" description="Alcohol dehydrogenase-like N-terminal" evidence="3">
    <location>
        <begin position="42"/>
        <end position="159"/>
    </location>
</feature>
<proteinExistence type="predicted"/>
<evidence type="ECO:0000313" key="4">
    <source>
        <dbReference type="EMBL" id="HGY08731.1"/>
    </source>
</evidence>
<evidence type="ECO:0000259" key="3">
    <source>
        <dbReference type="Pfam" id="PF08240"/>
    </source>
</evidence>
<evidence type="ECO:0000256" key="1">
    <source>
        <dbReference type="ARBA" id="ARBA00023002"/>
    </source>
</evidence>
<dbReference type="SUPFAM" id="SSF50129">
    <property type="entry name" value="GroES-like"/>
    <property type="match status" value="1"/>
</dbReference>
<dbReference type="Pfam" id="PF08240">
    <property type="entry name" value="ADH_N"/>
    <property type="match status" value="1"/>
</dbReference>
<evidence type="ECO:0000259" key="2">
    <source>
        <dbReference type="Pfam" id="PF00107"/>
    </source>
</evidence>
<keyword evidence="1" id="KW-0560">Oxidoreductase</keyword>
<comment type="caution">
    <text evidence="4">The sequence shown here is derived from an EMBL/GenBank/DDBJ whole genome shotgun (WGS) entry which is preliminary data.</text>
</comment>
<sequence>MKALSYYPSIPRYLAARALGKRYPLGALPLRLVDLPEPEPPPGWVRARVRLAGICGSDLALLFGKNSPRLSPFFSFPAVLGHEILAEHEGVRVAVNPLLACAERGLEPCPACARGEEGLCLSVADGGLAPGMLGYHANLPGGWGEAVVARPERLHPIPEGVPDARAVLAEPVAVVLRGLRRAFLHERHGAIPSPLLVLGAGTLGLIAVRLLRTLGYAGELHVAARHPLQAELARALGADRVHPSATAAADAVGARRYRPLLGRPVYRGGFAAVIEAAGSRSSLDEAAWTTVEGGRVLLLGAAAEVRHDFSPHWFSELTWIGSYTYTQGDFADAVALLPQLEGLERLVGPPFALADWRAALTAARSRRIVKVVFAPQK</sequence>
<dbReference type="InterPro" id="IPR036291">
    <property type="entry name" value="NAD(P)-bd_dom_sf"/>
</dbReference>
<dbReference type="EMBL" id="DRPZ01000043">
    <property type="protein sequence ID" value="HGY08731.1"/>
    <property type="molecule type" value="Genomic_DNA"/>
</dbReference>
<dbReference type="InterPro" id="IPR013149">
    <property type="entry name" value="ADH-like_C"/>
</dbReference>
<reference evidence="4" key="1">
    <citation type="journal article" date="2020" name="mSystems">
        <title>Genome- and Community-Level Interaction Insights into Carbon Utilization and Element Cycling Functions of Hydrothermarchaeota in Hydrothermal Sediment.</title>
        <authorList>
            <person name="Zhou Z."/>
            <person name="Liu Y."/>
            <person name="Xu W."/>
            <person name="Pan J."/>
            <person name="Luo Z.H."/>
            <person name="Li M."/>
        </authorList>
    </citation>
    <scope>NUCLEOTIDE SEQUENCE [LARGE SCALE GENOMIC DNA]</scope>
    <source>
        <strain evidence="4">HyVt-570</strain>
    </source>
</reference>
<accession>A0A7C4V531</accession>
<feature type="domain" description="Alcohol dehydrogenase-like C-terminal" evidence="2">
    <location>
        <begin position="203"/>
        <end position="337"/>
    </location>
</feature>
<dbReference type="InterPro" id="IPR011032">
    <property type="entry name" value="GroES-like_sf"/>
</dbReference>
<dbReference type="Gene3D" id="3.40.50.720">
    <property type="entry name" value="NAD(P)-binding Rossmann-like Domain"/>
    <property type="match status" value="1"/>
</dbReference>
<dbReference type="InterPro" id="IPR013154">
    <property type="entry name" value="ADH-like_N"/>
</dbReference>
<protein>
    <submittedName>
        <fullName evidence="4">Alcohol dehydrogenase</fullName>
    </submittedName>
</protein>
<gene>
    <name evidence="4" type="ORF">ENK37_01565</name>
</gene>
<dbReference type="Gene3D" id="3.90.180.10">
    <property type="entry name" value="Medium-chain alcohol dehydrogenases, catalytic domain"/>
    <property type="match status" value="1"/>
</dbReference>
<dbReference type="PANTHER" id="PTHR43401">
    <property type="entry name" value="L-THREONINE 3-DEHYDROGENASE"/>
    <property type="match status" value="1"/>
</dbReference>
<dbReference type="InterPro" id="IPR050129">
    <property type="entry name" value="Zn_alcohol_dh"/>
</dbReference>
<dbReference type="AlphaFoldDB" id="A0A7C4V531"/>
<dbReference type="Proteomes" id="UP000885759">
    <property type="component" value="Unassembled WGS sequence"/>
</dbReference>
<dbReference type="PANTHER" id="PTHR43401:SF2">
    <property type="entry name" value="L-THREONINE 3-DEHYDROGENASE"/>
    <property type="match status" value="1"/>
</dbReference>